<keyword evidence="4 6" id="KW-1133">Transmembrane helix</keyword>
<evidence type="ECO:0000256" key="4">
    <source>
        <dbReference type="ARBA" id="ARBA00022989"/>
    </source>
</evidence>
<feature type="transmembrane region" description="Helical" evidence="6">
    <location>
        <begin position="6"/>
        <end position="28"/>
    </location>
</feature>
<keyword evidence="8" id="KW-1185">Reference proteome</keyword>
<keyword evidence="3 6" id="KW-0812">Transmembrane</keyword>
<evidence type="ECO:0000313" key="8">
    <source>
        <dbReference type="Proteomes" id="UP000036700"/>
    </source>
</evidence>
<dbReference type="EMBL" id="CP011568">
    <property type="protein sequence ID" value="AKJ69414.1"/>
    <property type="molecule type" value="Genomic_DNA"/>
</dbReference>
<evidence type="ECO:0000256" key="3">
    <source>
        <dbReference type="ARBA" id="ARBA00022692"/>
    </source>
</evidence>
<dbReference type="STRING" id="445709.ABW99_15510"/>
<proteinExistence type="predicted"/>
<dbReference type="PATRIC" id="fig|445709.3.peg.3281"/>
<name>A0A0G3ETU2_9BURK</name>
<evidence type="ECO:0000313" key="7">
    <source>
        <dbReference type="EMBL" id="AKJ69414.1"/>
    </source>
</evidence>
<gene>
    <name evidence="7" type="ORF">ABW99_15510</name>
</gene>
<feature type="transmembrane region" description="Helical" evidence="6">
    <location>
        <begin position="145"/>
        <end position="170"/>
    </location>
</feature>
<dbReference type="GO" id="GO:0015171">
    <property type="term" value="F:amino acid transmembrane transporter activity"/>
    <property type="evidence" value="ECO:0007669"/>
    <property type="project" value="TreeGrafter"/>
</dbReference>
<feature type="transmembrane region" description="Helical" evidence="6">
    <location>
        <begin position="182"/>
        <end position="205"/>
    </location>
</feature>
<accession>A0A0G3ETU2</accession>
<feature type="transmembrane region" description="Helical" evidence="6">
    <location>
        <begin position="40"/>
        <end position="65"/>
    </location>
</feature>
<dbReference type="PANTHER" id="PTHR30086">
    <property type="entry name" value="ARGININE EXPORTER PROTEIN ARGO"/>
    <property type="match status" value="1"/>
</dbReference>
<keyword evidence="2" id="KW-1003">Cell membrane</keyword>
<reference evidence="8" key="1">
    <citation type="submission" date="2015-06" db="EMBL/GenBank/DDBJ databases">
        <authorList>
            <person name="Lim Y.L."/>
            <person name="Ee R."/>
            <person name="Yong D."/>
            <person name="How K.Y."/>
            <person name="Yin W.F."/>
            <person name="Chan K.G."/>
        </authorList>
    </citation>
    <scope>NUCLEOTIDE SEQUENCE [LARGE SCALE GENOMIC DNA]</scope>
    <source>
        <strain evidence="8">DSM 25325</strain>
    </source>
</reference>
<feature type="transmembrane region" description="Helical" evidence="6">
    <location>
        <begin position="113"/>
        <end position="139"/>
    </location>
</feature>
<comment type="subcellular location">
    <subcellularLocation>
        <location evidence="1">Cell membrane</location>
        <topology evidence="1">Multi-pass membrane protein</topology>
    </subcellularLocation>
</comment>
<dbReference type="PIRSF" id="PIRSF006324">
    <property type="entry name" value="LeuE"/>
    <property type="match status" value="1"/>
</dbReference>
<evidence type="ECO:0000256" key="5">
    <source>
        <dbReference type="ARBA" id="ARBA00023136"/>
    </source>
</evidence>
<evidence type="ECO:0000256" key="2">
    <source>
        <dbReference type="ARBA" id="ARBA00022475"/>
    </source>
</evidence>
<evidence type="ECO:0000256" key="1">
    <source>
        <dbReference type="ARBA" id="ARBA00004651"/>
    </source>
</evidence>
<dbReference type="Pfam" id="PF01810">
    <property type="entry name" value="LysE"/>
    <property type="match status" value="1"/>
</dbReference>
<organism evidence="7 8">
    <name type="scientific">Pandoraea thiooxydans</name>
    <dbReference type="NCBI Taxonomy" id="445709"/>
    <lineage>
        <taxon>Bacteria</taxon>
        <taxon>Pseudomonadati</taxon>
        <taxon>Pseudomonadota</taxon>
        <taxon>Betaproteobacteria</taxon>
        <taxon>Burkholderiales</taxon>
        <taxon>Burkholderiaceae</taxon>
        <taxon>Pandoraea</taxon>
    </lineage>
</organism>
<protein>
    <recommendedName>
        <fullName evidence="9">Threonine transporter RhtB</fullName>
    </recommendedName>
</protein>
<dbReference type="RefSeq" id="WP_047215322.1">
    <property type="nucleotide sequence ID" value="NZ_CP011568.3"/>
</dbReference>
<dbReference type="Proteomes" id="UP000036700">
    <property type="component" value="Chromosome"/>
</dbReference>
<dbReference type="InterPro" id="IPR001123">
    <property type="entry name" value="LeuE-type"/>
</dbReference>
<dbReference type="KEGG" id="ptx:ABW99_15510"/>
<feature type="transmembrane region" description="Helical" evidence="6">
    <location>
        <begin position="71"/>
        <end position="92"/>
    </location>
</feature>
<dbReference type="OrthoDB" id="9804822at2"/>
<dbReference type="AlphaFoldDB" id="A0A0G3ETU2"/>
<evidence type="ECO:0008006" key="9">
    <source>
        <dbReference type="Google" id="ProtNLM"/>
    </source>
</evidence>
<keyword evidence="5 6" id="KW-0472">Membrane</keyword>
<dbReference type="PANTHER" id="PTHR30086:SF20">
    <property type="entry name" value="ARGININE EXPORTER PROTEIN ARGO-RELATED"/>
    <property type="match status" value="1"/>
</dbReference>
<evidence type="ECO:0000256" key="6">
    <source>
        <dbReference type="SAM" id="Phobius"/>
    </source>
</evidence>
<sequence>MPLKIWLIFVMTTGLVCFTPGVAALLVIAQGISHGMRRSYWAIAGIALANSIYFALSATGLSALIVASHEAFAAVKWAGVAYLIYLGVRALLNRSSALSIRTSGVTSLSGPRALAQGLMVELANPKALLFFLALLPQFVDVHQSIWLQMLIFGLTTFLLDLCSYSFYAWLGAKSQGIVTDRRWAGAAGRAAGVVLIAAGVLTAFAKA</sequence>
<dbReference type="GO" id="GO:0005886">
    <property type="term" value="C:plasma membrane"/>
    <property type="evidence" value="ECO:0007669"/>
    <property type="project" value="UniProtKB-SubCell"/>
</dbReference>